<dbReference type="Pfam" id="PF00899">
    <property type="entry name" value="ThiF"/>
    <property type="match status" value="1"/>
</dbReference>
<dbReference type="GO" id="GO:0016779">
    <property type="term" value="F:nucleotidyltransferase activity"/>
    <property type="evidence" value="ECO:0007669"/>
    <property type="project" value="UniProtKB-KW"/>
</dbReference>
<name>A0AAU0MI00_9MICO</name>
<feature type="domain" description="Rhodanese" evidence="1">
    <location>
        <begin position="287"/>
        <end position="373"/>
    </location>
</feature>
<dbReference type="PANTHER" id="PTHR43267">
    <property type="entry name" value="TRNA THREONYLCARBAMOYLADENOSINE DEHYDRATASE"/>
    <property type="match status" value="1"/>
</dbReference>
<proteinExistence type="predicted"/>
<gene>
    <name evidence="2" type="ORF">RYJ27_03025</name>
</gene>
<dbReference type="EMBL" id="CP137080">
    <property type="protein sequence ID" value="WOQ70203.1"/>
    <property type="molecule type" value="Genomic_DNA"/>
</dbReference>
<evidence type="ECO:0000259" key="1">
    <source>
        <dbReference type="PROSITE" id="PS50206"/>
    </source>
</evidence>
<evidence type="ECO:0000313" key="2">
    <source>
        <dbReference type="EMBL" id="WOQ70203.1"/>
    </source>
</evidence>
<dbReference type="InterPro" id="IPR045886">
    <property type="entry name" value="ThiF/MoeB/HesA"/>
</dbReference>
<evidence type="ECO:0000313" key="3">
    <source>
        <dbReference type="Proteomes" id="UP001329313"/>
    </source>
</evidence>
<dbReference type="InterPro" id="IPR035985">
    <property type="entry name" value="Ubiquitin-activating_enz"/>
</dbReference>
<dbReference type="InterPro" id="IPR036873">
    <property type="entry name" value="Rhodanese-like_dom_sf"/>
</dbReference>
<dbReference type="PROSITE" id="PS50206">
    <property type="entry name" value="RHODANESE_3"/>
    <property type="match status" value="1"/>
</dbReference>
<sequence>MPLPPLVEPVAALSDAERARTARHTSLLALGDVGQRRLAAAHVAVVGAGGLGSPVVLALAAAGIGTLTIIDDDDVEPSNLQRQVIHAHADVGRPKVDSAARAVAGLSPETRVVAVRARLSPDNAARLLADADLVIDGTDTFDTREAVAAATQRAGVPLVWGTVQEMHAQVTVFWSAPPAGSSPVVLGDLYPPGSVGDVPTCADVGVLGALCLQVGSLLAMEAIKLIAGIGEPLLGRVLVIDALAARQREVPLVGAAPGRENADAAASLAPPLPPHIDAATLRAALAGVARPDLLDVREQHELSRGTIDGIRHVPLAAVLADPEAAAPPSGTTPTIVICQAGMRARRAAEALRGAGVDAVVLTGGMDAWAAMLTGTRIRA</sequence>
<keyword evidence="2" id="KW-0548">Nucleotidyltransferase</keyword>
<dbReference type="Gene3D" id="3.40.50.720">
    <property type="entry name" value="NAD(P)-binding Rossmann-like Domain"/>
    <property type="match status" value="1"/>
</dbReference>
<dbReference type="InterPro" id="IPR001763">
    <property type="entry name" value="Rhodanese-like_dom"/>
</dbReference>
<dbReference type="SUPFAM" id="SSF69572">
    <property type="entry name" value="Activating enzymes of the ubiquitin-like proteins"/>
    <property type="match status" value="1"/>
</dbReference>
<dbReference type="Proteomes" id="UP001329313">
    <property type="component" value="Chromosome"/>
</dbReference>
<organism evidence="2 3">
    <name type="scientific">Microbacterium limosum</name>
    <dbReference type="NCBI Taxonomy" id="3079935"/>
    <lineage>
        <taxon>Bacteria</taxon>
        <taxon>Bacillati</taxon>
        <taxon>Actinomycetota</taxon>
        <taxon>Actinomycetes</taxon>
        <taxon>Micrococcales</taxon>
        <taxon>Microbacteriaceae</taxon>
        <taxon>Microbacterium</taxon>
    </lineage>
</organism>
<protein>
    <submittedName>
        <fullName evidence="2">ThiF family adenylyltransferase</fullName>
    </submittedName>
</protein>
<dbReference type="GO" id="GO:0061504">
    <property type="term" value="P:cyclic threonylcarbamoyladenosine biosynthetic process"/>
    <property type="evidence" value="ECO:0007669"/>
    <property type="project" value="TreeGrafter"/>
</dbReference>
<keyword evidence="3" id="KW-1185">Reference proteome</keyword>
<dbReference type="SUPFAM" id="SSF52821">
    <property type="entry name" value="Rhodanese/Cell cycle control phosphatase"/>
    <property type="match status" value="1"/>
</dbReference>
<dbReference type="GO" id="GO:0008641">
    <property type="term" value="F:ubiquitin-like modifier activating enzyme activity"/>
    <property type="evidence" value="ECO:0007669"/>
    <property type="project" value="InterPro"/>
</dbReference>
<dbReference type="Gene3D" id="3.40.250.10">
    <property type="entry name" value="Rhodanese-like domain"/>
    <property type="match status" value="1"/>
</dbReference>
<dbReference type="CDD" id="cd00757">
    <property type="entry name" value="ThiF_MoeB_HesA_family"/>
    <property type="match status" value="1"/>
</dbReference>
<dbReference type="GO" id="GO:0061503">
    <property type="term" value="F:tRNA threonylcarbamoyladenosine dehydratase"/>
    <property type="evidence" value="ECO:0007669"/>
    <property type="project" value="TreeGrafter"/>
</dbReference>
<dbReference type="KEGG" id="mliy:RYJ27_03025"/>
<dbReference type="SMART" id="SM00450">
    <property type="entry name" value="RHOD"/>
    <property type="match status" value="1"/>
</dbReference>
<dbReference type="RefSeq" id="WP_330171284.1">
    <property type="nucleotide sequence ID" value="NZ_CP137080.1"/>
</dbReference>
<dbReference type="InterPro" id="IPR000594">
    <property type="entry name" value="ThiF_NAD_FAD-bd"/>
</dbReference>
<dbReference type="Pfam" id="PF00581">
    <property type="entry name" value="Rhodanese"/>
    <property type="match status" value="1"/>
</dbReference>
<keyword evidence="2" id="KW-0808">Transferase</keyword>
<accession>A0AAU0MI00</accession>
<dbReference type="CDD" id="cd00158">
    <property type="entry name" value="RHOD"/>
    <property type="match status" value="1"/>
</dbReference>
<dbReference type="AlphaFoldDB" id="A0AAU0MI00"/>
<reference evidence="2 3" key="1">
    <citation type="submission" date="2023-10" db="EMBL/GenBank/DDBJ databases">
        <title>Y20.</title>
        <authorList>
            <person name="Zhang G."/>
            <person name="Ding Y."/>
        </authorList>
    </citation>
    <scope>NUCLEOTIDE SEQUENCE [LARGE SCALE GENOMIC DNA]</scope>
    <source>
        <strain evidence="2 3">Y20</strain>
    </source>
</reference>
<dbReference type="PANTHER" id="PTHR43267:SF2">
    <property type="entry name" value="TRNA THREONYLCARBAMOYLADENOSINE DEHYDRATASE 1-RELATED"/>
    <property type="match status" value="1"/>
</dbReference>